<dbReference type="Proteomes" id="UP000034656">
    <property type="component" value="Unassembled WGS sequence"/>
</dbReference>
<keyword evidence="1" id="KW-0175">Coiled coil</keyword>
<evidence type="ECO:0000256" key="1">
    <source>
        <dbReference type="SAM" id="Coils"/>
    </source>
</evidence>
<protein>
    <recommendedName>
        <fullName evidence="5">Scaffolding protein</fullName>
    </recommendedName>
</protein>
<evidence type="ECO:0008006" key="5">
    <source>
        <dbReference type="Google" id="ProtNLM"/>
    </source>
</evidence>
<feature type="compositionally biased region" description="Polar residues" evidence="2">
    <location>
        <begin position="153"/>
        <end position="162"/>
    </location>
</feature>
<accession>A0A837HSV6</accession>
<sequence length="189" mass="21438">MEIQTEVPETQIDPEVAIPIIAEETPSAEQIADLTHRATVSSQNFERAKKAENEVKELRAQLEELVSNNEIPSDVDEDTRKLKAEISDIKGRLAKSEILETHPELKELWNDFESFREEPENKGLQLKTAAKAFLVEKGILEPKRKGLEKPTGGQKTPLSSGMSGEELKKLRETDFKKYREMLKKGQIKL</sequence>
<organism evidence="3 4">
    <name type="scientific">Candidatus Nomurabacteria bacterium GW2011_GWC2_39_41</name>
    <dbReference type="NCBI Taxonomy" id="1618754"/>
    <lineage>
        <taxon>Bacteria</taxon>
        <taxon>Candidatus Nomuraibacteriota</taxon>
    </lineage>
</organism>
<proteinExistence type="predicted"/>
<evidence type="ECO:0000313" key="3">
    <source>
        <dbReference type="EMBL" id="KKR20036.1"/>
    </source>
</evidence>
<evidence type="ECO:0000256" key="2">
    <source>
        <dbReference type="SAM" id="MobiDB-lite"/>
    </source>
</evidence>
<name>A0A837HSV6_9BACT</name>
<comment type="caution">
    <text evidence="3">The sequence shown here is derived from an EMBL/GenBank/DDBJ whole genome shotgun (WGS) entry which is preliminary data.</text>
</comment>
<feature type="coiled-coil region" evidence="1">
    <location>
        <begin position="41"/>
        <end position="68"/>
    </location>
</feature>
<reference evidence="3 4" key="1">
    <citation type="journal article" date="2015" name="Nature">
        <title>rRNA introns, odd ribosomes, and small enigmatic genomes across a large radiation of phyla.</title>
        <authorList>
            <person name="Brown C.T."/>
            <person name="Hug L.A."/>
            <person name="Thomas B.C."/>
            <person name="Sharon I."/>
            <person name="Castelle C.J."/>
            <person name="Singh A."/>
            <person name="Wilkins M.J."/>
            <person name="Williams K.H."/>
            <person name="Banfield J.F."/>
        </authorList>
    </citation>
    <scope>NUCLEOTIDE SEQUENCE [LARGE SCALE GENOMIC DNA]</scope>
</reference>
<dbReference type="EMBL" id="LBXB01000009">
    <property type="protein sequence ID" value="KKR20036.1"/>
    <property type="molecule type" value="Genomic_DNA"/>
</dbReference>
<evidence type="ECO:0000313" key="4">
    <source>
        <dbReference type="Proteomes" id="UP000034656"/>
    </source>
</evidence>
<dbReference type="AlphaFoldDB" id="A0A837HSV6"/>
<feature type="region of interest" description="Disordered" evidence="2">
    <location>
        <begin position="143"/>
        <end position="169"/>
    </location>
</feature>
<gene>
    <name evidence="3" type="ORF">UT51_C0009G0010</name>
</gene>